<proteinExistence type="evidence at transcript level"/>
<feature type="signal peptide" evidence="2">
    <location>
        <begin position="1"/>
        <end position="16"/>
    </location>
</feature>
<keyword evidence="1" id="KW-0175">Coiled coil</keyword>
<dbReference type="VEuPathDB" id="AmoebaDB:EHI7A_019660"/>
<dbReference type="VEuPathDB" id="AmoebaDB:EHI_107130"/>
<dbReference type="VEuPathDB" id="AmoebaDB:EHI5A_009820"/>
<evidence type="ECO:0000313" key="4">
    <source>
        <dbReference type="EMBL" id="GAT94927.1"/>
    </source>
</evidence>
<dbReference type="EMBL" id="BDEQ01000001">
    <property type="protein sequence ID" value="GAT94927.1"/>
    <property type="molecule type" value="Genomic_DNA"/>
</dbReference>
<dbReference type="EMBL" id="AK419660">
    <property type="protein sequence ID" value="BAN38321.1"/>
    <property type="molecule type" value="mRNA"/>
</dbReference>
<protein>
    <recommendedName>
        <fullName evidence="6">Axoneme-associated protein</fullName>
    </recommendedName>
</protein>
<accession>A0A175JMR3</accession>
<organism evidence="3">
    <name type="scientific">Entamoeba histolytica</name>
    <dbReference type="NCBI Taxonomy" id="5759"/>
    <lineage>
        <taxon>Eukaryota</taxon>
        <taxon>Amoebozoa</taxon>
        <taxon>Evosea</taxon>
        <taxon>Archamoebae</taxon>
        <taxon>Mastigamoebida</taxon>
        <taxon>Entamoebidae</taxon>
        <taxon>Entamoeba</taxon>
    </lineage>
</organism>
<keyword evidence="2" id="KW-0732">Signal</keyword>
<sequence length="356" mass="40887">MLHLFILIVMSIGSFAEEEQGVTGFFVSPIYKIEEKVGILESRLSEIEDVERHVLGKLDQSSLDFKKAIRAADKAKISQVQTWLKNKESMLIEEKKRVLTAMKRLLAVLPAEERLAILRRLKIEYRFNSVKEMIQDATSTSGFTEQQLQEFHKQQIKRAEIDKKTAIARQKLAMAEIEKIEAQKKAKEAEKLAKEKAKQKKTLKSVKIELKKAKKAEKKTNEELNKAVKVTQEKAKAATKKTETLKQQIKQLEKKPLDNKGKVKLAKVTKQLKEAEKTQKKEAKKVERLVKTKYENKVANKKASINKLEKQIKKTTGNTKKQLQQKLINAQSDLKTTQMKMNKKIKAVKEKNNIKA</sequence>
<feature type="coiled-coil region" evidence="1">
    <location>
        <begin position="170"/>
        <end position="340"/>
    </location>
</feature>
<evidence type="ECO:0000256" key="2">
    <source>
        <dbReference type="SAM" id="SignalP"/>
    </source>
</evidence>
<gene>
    <name evidence="4" type="ORF">CL6EHI_107130</name>
</gene>
<evidence type="ECO:0000313" key="3">
    <source>
        <dbReference type="EMBL" id="BAN38321.1"/>
    </source>
</evidence>
<accession>A0A060N5A0</accession>
<feature type="chain" id="PRO_5035983208" description="Axoneme-associated protein" evidence="2">
    <location>
        <begin position="17"/>
        <end position="356"/>
    </location>
</feature>
<dbReference type="AlphaFoldDB" id="A0A060N5A0"/>
<evidence type="ECO:0000313" key="5">
    <source>
        <dbReference type="Proteomes" id="UP000078387"/>
    </source>
</evidence>
<dbReference type="Proteomes" id="UP000078387">
    <property type="component" value="Unassembled WGS sequence"/>
</dbReference>
<dbReference type="VEuPathDB" id="AmoebaDB:KM1_009730"/>
<evidence type="ECO:0000256" key="1">
    <source>
        <dbReference type="SAM" id="Coils"/>
    </source>
</evidence>
<name>A0A060N5A0_ENTHI</name>
<dbReference type="eggNOG" id="ENOG502RGTT">
    <property type="taxonomic scope" value="Eukaryota"/>
</dbReference>
<reference evidence="3" key="1">
    <citation type="submission" date="2012-06" db="EMBL/GenBank/DDBJ databases">
        <title>Short 5' UTR of Entamoeba genes.</title>
        <authorList>
            <person name="Hiranuka K."/>
            <person name="Kumagai M."/>
            <person name="Wakaguri H."/>
            <person name="Suzuki Y."/>
            <person name="Sugano S."/>
            <person name="Watanabe J."/>
            <person name="Makioka A."/>
        </authorList>
    </citation>
    <scope>NUCLEOTIDE SEQUENCE</scope>
    <source>
        <strain evidence="3">HM-1:IMSS</strain>
    </source>
</reference>
<reference evidence="4 5" key="2">
    <citation type="submission" date="2016-05" db="EMBL/GenBank/DDBJ databases">
        <title>First whole genome sequencing of Entamoeba histolytica HM1:IMSS-clone-6.</title>
        <authorList>
            <person name="Mukherjee Avik.K."/>
            <person name="Izumyama S."/>
            <person name="Nakada-Tsukui K."/>
            <person name="Nozaki T."/>
        </authorList>
    </citation>
    <scope>NUCLEOTIDE SEQUENCE [LARGE SCALE GENOMIC DNA]</scope>
    <source>
        <strain evidence="4 5">HM1:IMSS clone 6</strain>
    </source>
</reference>
<evidence type="ECO:0008006" key="6">
    <source>
        <dbReference type="Google" id="ProtNLM"/>
    </source>
</evidence>